<evidence type="ECO:0000256" key="3">
    <source>
        <dbReference type="ARBA" id="ARBA00023237"/>
    </source>
</evidence>
<dbReference type="PATRIC" id="fig|1346330.5.peg.1649"/>
<gene>
    <name evidence="4" type="ORF">M472_14665</name>
</gene>
<evidence type="ECO:0000256" key="2">
    <source>
        <dbReference type="ARBA" id="ARBA00023136"/>
    </source>
</evidence>
<dbReference type="Proteomes" id="UP000016584">
    <property type="component" value="Unassembled WGS sequence"/>
</dbReference>
<name>U2HE19_9SPHI</name>
<organism evidence="4 5">
    <name type="scientific">Sphingobacterium paucimobilis HER1398</name>
    <dbReference type="NCBI Taxonomy" id="1346330"/>
    <lineage>
        <taxon>Bacteria</taxon>
        <taxon>Pseudomonadati</taxon>
        <taxon>Bacteroidota</taxon>
        <taxon>Sphingobacteriia</taxon>
        <taxon>Sphingobacteriales</taxon>
        <taxon>Sphingobacteriaceae</taxon>
        <taxon>Sphingobacterium</taxon>
    </lineage>
</organism>
<dbReference type="InterPro" id="IPR036942">
    <property type="entry name" value="Beta-barrel_TonB_sf"/>
</dbReference>
<evidence type="ECO:0000256" key="1">
    <source>
        <dbReference type="ARBA" id="ARBA00004442"/>
    </source>
</evidence>
<sequence length="670" mass="75309">MTSYSKGTMRRIALVIPLLIASYGLRAQDRTLQSDTTTVLQEVKVKAKAKKKIKTDLKLAVSVDEFLASSQSISFIKRGAYAWEPMLNNMSSERSAVTIDGMHIFGACTDKMDPVTSYVETNNLSTVDIKSGQEGSLHGSTIAGSIDLQRKNTAFGLDKKVGGNYQTGFEFNNKQFFNLADLSYSGQKFAADGSISFRQAENYYDGNNKEVKHSQFNKFNSSLGLAFKTGERSALRVDAIYDKAKDVGFPALPMDLWLSRALITSASYKQLFEDGIIQLWDTKIYYNAIEHYMDDTTRPENLVHMDMPGWSTTYGLLSKIALQRDSYKSEIQLNAYDNLSIAEMRMYPQDRSNRTMFAYSWPWVTTRFASLSNTNSWDLSDRSHVVLGGSLGVNYNYSKYAEFNWIFHPGAPQEKTRILPGLHASYHIDIASFTLSAGAGYGHRAPSISEAYGYYIYNSFDRYDYIGNPNLGNEVSYETNASVGYQTGRMGIQAKVNYFYIQDYIVGKILNMGSPMNYQSVGVKGYTALNHANIFNLAVSAHYDILTHLHWKGSLTYARATDGSGGNLPFIRPISYQTGLQYMYKRLGIQTSLQGDAVQRDYSPEYGEDKTAAYQIWNASADYTLPVRKVNMTLQVGAENILNAYYSTYADWGNIPRMGRNIFTSLKINF</sequence>
<dbReference type="STRING" id="1346330.M472_14665"/>
<dbReference type="eggNOG" id="COG4771">
    <property type="taxonomic scope" value="Bacteria"/>
</dbReference>
<reference evidence="4 5" key="1">
    <citation type="journal article" date="2013" name="Genome Announc.">
        <title>The Draft Genome Sequence of Sphingomonas paucimobilis Strain HER1398 (Proteobacteria), Host to the Giant PAU Phage, Indicates That It Is a Member of the Genus Sphingobacterium (Bacteroidetes).</title>
        <authorList>
            <person name="White R.A.III."/>
            <person name="Suttle C.A."/>
        </authorList>
    </citation>
    <scope>NUCLEOTIDE SEQUENCE [LARGE SCALE GENOMIC DNA]</scope>
    <source>
        <strain evidence="4 5">HER1398</strain>
    </source>
</reference>
<accession>U2HE19</accession>
<comment type="caution">
    <text evidence="4">The sequence shown here is derived from an EMBL/GenBank/DDBJ whole genome shotgun (WGS) entry which is preliminary data.</text>
</comment>
<keyword evidence="5" id="KW-1185">Reference proteome</keyword>
<dbReference type="Gene3D" id="2.40.170.20">
    <property type="entry name" value="TonB-dependent receptor, beta-barrel domain"/>
    <property type="match status" value="1"/>
</dbReference>
<proteinExistence type="predicted"/>
<dbReference type="EMBL" id="ATDL01000012">
    <property type="protein sequence ID" value="ERJ60006.1"/>
    <property type="molecule type" value="Genomic_DNA"/>
</dbReference>
<dbReference type="GO" id="GO:0009279">
    <property type="term" value="C:cell outer membrane"/>
    <property type="evidence" value="ECO:0007669"/>
    <property type="project" value="UniProtKB-SubCell"/>
</dbReference>
<dbReference type="AlphaFoldDB" id="U2HE19"/>
<comment type="subcellular location">
    <subcellularLocation>
        <location evidence="1">Cell outer membrane</location>
    </subcellularLocation>
</comment>
<keyword evidence="4" id="KW-0675">Receptor</keyword>
<keyword evidence="2" id="KW-0472">Membrane</keyword>
<keyword evidence="3" id="KW-0998">Cell outer membrane</keyword>
<evidence type="ECO:0000313" key="5">
    <source>
        <dbReference type="Proteomes" id="UP000016584"/>
    </source>
</evidence>
<protein>
    <submittedName>
        <fullName evidence="4">TonB-denpendent receptor</fullName>
    </submittedName>
</protein>
<evidence type="ECO:0000313" key="4">
    <source>
        <dbReference type="EMBL" id="ERJ60006.1"/>
    </source>
</evidence>
<dbReference type="SUPFAM" id="SSF56935">
    <property type="entry name" value="Porins"/>
    <property type="match status" value="1"/>
</dbReference>